<evidence type="ECO:0000256" key="2">
    <source>
        <dbReference type="SAM" id="MobiDB-lite"/>
    </source>
</evidence>
<feature type="region of interest" description="Disordered" evidence="2">
    <location>
        <begin position="13"/>
        <end position="53"/>
    </location>
</feature>
<dbReference type="EMBL" id="SZPR01000008">
    <property type="protein sequence ID" value="TKT10402.1"/>
    <property type="molecule type" value="Genomic_DNA"/>
</dbReference>
<gene>
    <name evidence="4" type="ORF">E4U92_05530</name>
</gene>
<organism evidence="4 5">
    <name type="scientific">Streptomyces galbus</name>
    <dbReference type="NCBI Taxonomy" id="33898"/>
    <lineage>
        <taxon>Bacteria</taxon>
        <taxon>Bacillati</taxon>
        <taxon>Actinomycetota</taxon>
        <taxon>Actinomycetes</taxon>
        <taxon>Kitasatosporales</taxon>
        <taxon>Streptomycetaceae</taxon>
        <taxon>Streptomyces</taxon>
    </lineage>
</organism>
<proteinExistence type="predicted"/>
<dbReference type="Pfam" id="PF00195">
    <property type="entry name" value="Chal_sti_synt_N"/>
    <property type="match status" value="1"/>
</dbReference>
<dbReference type="InterPro" id="IPR011141">
    <property type="entry name" value="Polyketide_synthase_type-III"/>
</dbReference>
<evidence type="ECO:0000259" key="3">
    <source>
        <dbReference type="Pfam" id="PF00195"/>
    </source>
</evidence>
<feature type="domain" description="Chalcone/stilbene synthase N-terminal" evidence="3">
    <location>
        <begin position="162"/>
        <end position="323"/>
    </location>
</feature>
<dbReference type="Proteomes" id="UP000308632">
    <property type="component" value="Unassembled WGS sequence"/>
</dbReference>
<sequence length="476" mass="51040">MSQVPCRTVALVSHRRSPRGRRGAHMPGTGPRSRGLLRAPPAEVSRPCPRSSHRRADVLVRAVNGARNGGARPYAGGCSACHDFRSEGCSSPRGARRPGTRRPVPPAGRGLVIARHRHRVLGDPMPVVSAPVVVLPRHQVTTEEILERIAKDYPDHPRLAHLGRFIRATTVRTRWYTRPLAEQWHTDGSAAERTRRHLQDSLELAESAARGSLLEAGLGPEDVDAVVVASATGHTMPGLDVLLLQRLGLRPSVRRIPVNQLGCNGGLFSLSTAAELVAARGSTVLVVCADVFSHYLHRRDTGLDGMIFKGIIGDAAGACVVGPSARGPRLELRESWEWLHRGSADVVGSFTDDDGLHTFNSRRLLTTIAEVMPQVKEWLRRTGTAGEGAGPEFVVSHTGSSKVLDAVVAGLDADPELFGLARDSLREVGNVGSVSVLEVMERTFRKPPQDGAQGLVVAVGPGVSVMALRGVWHGCG</sequence>
<dbReference type="InterPro" id="IPR001099">
    <property type="entry name" value="Chalcone/stilbene_synt_N"/>
</dbReference>
<comment type="caution">
    <text evidence="4">The sequence shown here is derived from an EMBL/GenBank/DDBJ whole genome shotgun (WGS) entry which is preliminary data.</text>
</comment>
<dbReference type="InterPro" id="IPR016039">
    <property type="entry name" value="Thiolase-like"/>
</dbReference>
<dbReference type="PANTHER" id="PTHR11877">
    <property type="entry name" value="HYDROXYMETHYLGLUTARYL-COA SYNTHASE"/>
    <property type="match status" value="1"/>
</dbReference>
<dbReference type="GO" id="GO:0016747">
    <property type="term" value="F:acyltransferase activity, transferring groups other than amino-acyl groups"/>
    <property type="evidence" value="ECO:0007669"/>
    <property type="project" value="InterPro"/>
</dbReference>
<name>A0A4U5X737_STRGB</name>
<accession>A0A4U5X737</accession>
<dbReference type="GO" id="GO:0030639">
    <property type="term" value="P:polyketide biosynthetic process"/>
    <property type="evidence" value="ECO:0007669"/>
    <property type="project" value="TreeGrafter"/>
</dbReference>
<evidence type="ECO:0000313" key="5">
    <source>
        <dbReference type="Proteomes" id="UP000308632"/>
    </source>
</evidence>
<feature type="compositionally biased region" description="Basic residues" evidence="2">
    <location>
        <begin position="13"/>
        <end position="24"/>
    </location>
</feature>
<dbReference type="AlphaFoldDB" id="A0A4U5X737"/>
<dbReference type="Gene3D" id="3.40.47.10">
    <property type="match status" value="2"/>
</dbReference>
<evidence type="ECO:0000313" key="4">
    <source>
        <dbReference type="EMBL" id="TKT10402.1"/>
    </source>
</evidence>
<dbReference type="PANTHER" id="PTHR11877:SF46">
    <property type="entry name" value="TYPE III POLYKETIDE SYNTHASE A"/>
    <property type="match status" value="1"/>
</dbReference>
<evidence type="ECO:0000256" key="1">
    <source>
        <dbReference type="ARBA" id="ARBA00022679"/>
    </source>
</evidence>
<keyword evidence="1" id="KW-0808">Transferase</keyword>
<feature type="region of interest" description="Disordered" evidence="2">
    <location>
        <begin position="87"/>
        <end position="108"/>
    </location>
</feature>
<reference evidence="4 5" key="1">
    <citation type="submission" date="2019-04" db="EMBL/GenBank/DDBJ databases">
        <title>Streptomyces lasaliensis sp.nov., an Actinomycete isolated from soil which produces the polyether antibiotic lasalocid.</title>
        <authorList>
            <person name="Erwin G."/>
            <person name="Haber C."/>
        </authorList>
    </citation>
    <scope>NUCLEOTIDE SEQUENCE [LARGE SCALE GENOMIC DNA]</scope>
    <source>
        <strain evidence="4 5">DSM 40089</strain>
    </source>
</reference>
<dbReference type="SUPFAM" id="SSF53901">
    <property type="entry name" value="Thiolase-like"/>
    <property type="match status" value="2"/>
</dbReference>
<protein>
    <submittedName>
        <fullName evidence="4">PhlD</fullName>
    </submittedName>
</protein>